<keyword evidence="3" id="KW-1185">Reference proteome</keyword>
<proteinExistence type="predicted"/>
<dbReference type="OrthoDB" id="8086074at2"/>
<reference evidence="2 3" key="1">
    <citation type="submission" date="2018-07" db="EMBL/GenBank/DDBJ databases">
        <title>Genomic Encyclopedia of Type Strains, Phase III (KMG-III): the genomes of soil and plant-associated and newly described type strains.</title>
        <authorList>
            <person name="Whitman W."/>
        </authorList>
    </citation>
    <scope>NUCLEOTIDE SEQUENCE [LARGE SCALE GENOMIC DNA]</scope>
    <source>
        <strain evidence="2 3">31-25a</strain>
    </source>
</reference>
<dbReference type="EMBL" id="QPJM01000010">
    <property type="protein sequence ID" value="RCW81508.1"/>
    <property type="molecule type" value="Genomic_DNA"/>
</dbReference>
<evidence type="ECO:0000313" key="2">
    <source>
        <dbReference type="EMBL" id="RCW81508.1"/>
    </source>
</evidence>
<accession>A0A368YPM9</accession>
<sequence length="95" mass="10349">MGQRLDHKLECANCGTIYLNIPADVDSNSPIHCSSCGNFLGSWGDLETDFARQGGQHGVFRMEKGVITRLDEPGQILHGPANQNSPKPLKSDEII</sequence>
<feature type="region of interest" description="Disordered" evidence="1">
    <location>
        <begin position="71"/>
        <end position="95"/>
    </location>
</feature>
<evidence type="ECO:0000313" key="3">
    <source>
        <dbReference type="Proteomes" id="UP000253324"/>
    </source>
</evidence>
<gene>
    <name evidence="2" type="ORF">C7476_11062</name>
</gene>
<protein>
    <submittedName>
        <fullName evidence="2">Uncharacterized protein</fullName>
    </submittedName>
</protein>
<name>A0A368YPM9_9HYPH</name>
<dbReference type="Proteomes" id="UP000253324">
    <property type="component" value="Unassembled WGS sequence"/>
</dbReference>
<dbReference type="AlphaFoldDB" id="A0A368YPM9"/>
<evidence type="ECO:0000256" key="1">
    <source>
        <dbReference type="SAM" id="MobiDB-lite"/>
    </source>
</evidence>
<organism evidence="2 3">
    <name type="scientific">Phyllobacterium bourgognense</name>
    <dbReference type="NCBI Taxonomy" id="314236"/>
    <lineage>
        <taxon>Bacteria</taxon>
        <taxon>Pseudomonadati</taxon>
        <taxon>Pseudomonadota</taxon>
        <taxon>Alphaproteobacteria</taxon>
        <taxon>Hyphomicrobiales</taxon>
        <taxon>Phyllobacteriaceae</taxon>
        <taxon>Phyllobacterium</taxon>
    </lineage>
</organism>
<comment type="caution">
    <text evidence="2">The sequence shown here is derived from an EMBL/GenBank/DDBJ whole genome shotgun (WGS) entry which is preliminary data.</text>
</comment>